<keyword evidence="3" id="KW-0227">DNA damage</keyword>
<dbReference type="InterPro" id="IPR018327">
    <property type="entry name" value="BHD_2"/>
</dbReference>
<dbReference type="SMART" id="SM01032">
    <property type="entry name" value="BHD_3"/>
    <property type="match status" value="1"/>
</dbReference>
<organism evidence="10 11">
    <name type="scientific">Kluyveromyces lactis (strain ATCC 8585 / CBS 2359 / DSM 70799 / NBRC 1267 / NRRL Y-1140 / WM37)</name>
    <name type="common">Yeast</name>
    <name type="synonym">Candida sphaerica</name>
    <dbReference type="NCBI Taxonomy" id="284590"/>
    <lineage>
        <taxon>Eukaryota</taxon>
        <taxon>Fungi</taxon>
        <taxon>Dikarya</taxon>
        <taxon>Ascomycota</taxon>
        <taxon>Saccharomycotina</taxon>
        <taxon>Saccharomycetes</taxon>
        <taxon>Saccharomycetales</taxon>
        <taxon>Saccharomycetaceae</taxon>
        <taxon>Kluyveromyces</taxon>
    </lineage>
</organism>
<dbReference type="SUPFAM" id="SSF54001">
    <property type="entry name" value="Cysteine proteinases"/>
    <property type="match status" value="1"/>
</dbReference>
<evidence type="ECO:0000259" key="7">
    <source>
        <dbReference type="SMART" id="SM01030"/>
    </source>
</evidence>
<evidence type="ECO:0000256" key="3">
    <source>
        <dbReference type="ARBA" id="ARBA00022763"/>
    </source>
</evidence>
<dbReference type="SMART" id="SM01030">
    <property type="entry name" value="BHD_1"/>
    <property type="match status" value="1"/>
</dbReference>
<name>Q6CK09_KLULA</name>
<dbReference type="FunCoup" id="Q6CK09">
    <property type="interactions" value="159"/>
</dbReference>
<comment type="similarity">
    <text evidence="2">Belongs to the XPC family.</text>
</comment>
<dbReference type="Pfam" id="PF03835">
    <property type="entry name" value="Rad4"/>
    <property type="match status" value="1"/>
</dbReference>
<dbReference type="Pfam" id="PF10403">
    <property type="entry name" value="BHD_1"/>
    <property type="match status" value="1"/>
</dbReference>
<dbReference type="InterPro" id="IPR018326">
    <property type="entry name" value="Rad4_beta-hairpin_dom1"/>
</dbReference>
<dbReference type="PANTHER" id="PTHR12135:SF0">
    <property type="entry name" value="DNA REPAIR PROTEIN COMPLEMENTING XP-C CELLS"/>
    <property type="match status" value="1"/>
</dbReference>
<dbReference type="GO" id="GO:0005737">
    <property type="term" value="C:cytoplasm"/>
    <property type="evidence" value="ECO:0007669"/>
    <property type="project" value="TreeGrafter"/>
</dbReference>
<feature type="domain" description="Rad4 beta-hairpin" evidence="8">
    <location>
        <begin position="477"/>
        <end position="527"/>
    </location>
</feature>
<dbReference type="GO" id="GO:0000111">
    <property type="term" value="C:nucleotide-excision repair factor 2 complex"/>
    <property type="evidence" value="ECO:0007669"/>
    <property type="project" value="TreeGrafter"/>
</dbReference>
<keyword evidence="5" id="KW-0539">Nucleus</keyword>
<dbReference type="AlphaFoldDB" id="Q6CK09"/>
<accession>Q6CK09</accession>
<evidence type="ECO:0000256" key="4">
    <source>
        <dbReference type="ARBA" id="ARBA00023204"/>
    </source>
</evidence>
<dbReference type="OMA" id="IPEWLMS"/>
<comment type="subcellular location">
    <subcellularLocation>
        <location evidence="1">Nucleus</location>
    </subcellularLocation>
</comment>
<dbReference type="HOGENOM" id="CLU_003639_1_2_1"/>
<feature type="domain" description="Rad4 beta-hairpin" evidence="7">
    <location>
        <begin position="417"/>
        <end position="475"/>
    </location>
</feature>
<dbReference type="Pfam" id="PF10405">
    <property type="entry name" value="BHD_3"/>
    <property type="match status" value="1"/>
</dbReference>
<dbReference type="SMART" id="SM01031">
    <property type="entry name" value="BHD_2"/>
    <property type="match status" value="1"/>
</dbReference>
<feature type="domain" description="Rad4 beta-hairpin" evidence="9">
    <location>
        <begin position="535"/>
        <end position="610"/>
    </location>
</feature>
<dbReference type="GO" id="GO:0071942">
    <property type="term" value="C:XPC complex"/>
    <property type="evidence" value="ECO:0007669"/>
    <property type="project" value="TreeGrafter"/>
</dbReference>
<keyword evidence="11" id="KW-1185">Reference proteome</keyword>
<dbReference type="GO" id="GO:0006289">
    <property type="term" value="P:nucleotide-excision repair"/>
    <property type="evidence" value="ECO:0007669"/>
    <property type="project" value="InterPro"/>
</dbReference>
<dbReference type="GO" id="GO:0006298">
    <property type="term" value="P:mismatch repair"/>
    <property type="evidence" value="ECO:0007669"/>
    <property type="project" value="TreeGrafter"/>
</dbReference>
<dbReference type="InterPro" id="IPR018328">
    <property type="entry name" value="Rad4_beta-hairpin_dom3"/>
</dbReference>
<dbReference type="GO" id="GO:0003697">
    <property type="term" value="F:single-stranded DNA binding"/>
    <property type="evidence" value="ECO:0007669"/>
    <property type="project" value="TreeGrafter"/>
</dbReference>
<dbReference type="GO" id="GO:0003684">
    <property type="term" value="F:damaged DNA binding"/>
    <property type="evidence" value="ECO:0007669"/>
    <property type="project" value="InterPro"/>
</dbReference>
<dbReference type="Gene3D" id="3.90.260.10">
    <property type="entry name" value="Transglutaminase-like"/>
    <property type="match status" value="1"/>
</dbReference>
<dbReference type="KEGG" id="kla:KLLA0_F14465g"/>
<evidence type="ECO:0000259" key="9">
    <source>
        <dbReference type="SMART" id="SM01032"/>
    </source>
</evidence>
<feature type="region of interest" description="Disordered" evidence="6">
    <location>
        <begin position="17"/>
        <end position="120"/>
    </location>
</feature>
<protein>
    <submittedName>
        <fullName evidence="10">KLLA0F14465p</fullName>
    </submittedName>
</protein>
<feature type="compositionally biased region" description="Acidic residues" evidence="6">
    <location>
        <begin position="59"/>
        <end position="90"/>
    </location>
</feature>
<evidence type="ECO:0000256" key="5">
    <source>
        <dbReference type="ARBA" id="ARBA00023242"/>
    </source>
</evidence>
<dbReference type="InterPro" id="IPR036985">
    <property type="entry name" value="Transglutaminase-like_sf"/>
</dbReference>
<proteinExistence type="inferred from homology"/>
<dbReference type="InterPro" id="IPR004583">
    <property type="entry name" value="DNA_repair_Rad4"/>
</dbReference>
<dbReference type="Gene3D" id="3.30.70.2460">
    <property type="entry name" value="Rad4, beta-hairpin domain BHD3"/>
    <property type="match status" value="1"/>
</dbReference>
<dbReference type="PaxDb" id="284590-Q6CK09"/>
<evidence type="ECO:0000313" key="10">
    <source>
        <dbReference type="EMBL" id="CAG98438.1"/>
    </source>
</evidence>
<dbReference type="Gene3D" id="2.20.20.110">
    <property type="entry name" value="Rad4, beta-hairpin domain BHD1"/>
    <property type="match status" value="1"/>
</dbReference>
<evidence type="ECO:0000259" key="8">
    <source>
        <dbReference type="SMART" id="SM01031"/>
    </source>
</evidence>
<feature type="region of interest" description="Disordered" evidence="6">
    <location>
        <begin position="655"/>
        <end position="725"/>
    </location>
</feature>
<dbReference type="STRING" id="284590.Q6CK09"/>
<feature type="compositionally biased region" description="Polar residues" evidence="6">
    <location>
        <begin position="93"/>
        <end position="108"/>
    </location>
</feature>
<dbReference type="InterPro" id="IPR018325">
    <property type="entry name" value="Rad4/PNGase_transGLS-fold"/>
</dbReference>
<dbReference type="InParanoid" id="Q6CK09"/>
<feature type="compositionally biased region" description="Acidic residues" evidence="6">
    <location>
        <begin position="667"/>
        <end position="681"/>
    </location>
</feature>
<keyword evidence="4" id="KW-0234">DNA repair</keyword>
<evidence type="ECO:0000256" key="1">
    <source>
        <dbReference type="ARBA" id="ARBA00004123"/>
    </source>
</evidence>
<dbReference type="InterPro" id="IPR042488">
    <property type="entry name" value="Rad4_BHD3_sf"/>
</dbReference>
<evidence type="ECO:0000313" key="11">
    <source>
        <dbReference type="Proteomes" id="UP000000598"/>
    </source>
</evidence>
<dbReference type="Proteomes" id="UP000000598">
    <property type="component" value="Chromosome F"/>
</dbReference>
<sequence>MNDGRLSREYFDLIKDALQEEEKTGGSGSSSPRKRRKLRSLQKEPELESESNRVVITIESDDEEQNNYDDDDDDDDDDDEYDSEEFEDVTDAPANNGNISITIDTSAQKKSTKKKKKTEHGLDPAVKEFRKTCHMFMLLTLVCHSYQRNEWCNDEKLQKKLAKLVSDDIFNNLHPQKDDEMPLRSTRKLLDALRMLMKHWNKKFKLELTSPYEFNHLYMVHWDSVLKHKCESVTFKTFKKFFTRMRGPANISVQGFVTMLRGCGLNARLIHSLQPPDFTDSKIYNKRVVWSLENECLKYPIFWCEVWDKFAKQWITIDIVGQEIIEQVRYKSKLEPIGRINSAFNMMRYVIAFDRKQGCKDVSRRYIAHLQNKVRKKRITREAKLNEWFNSIIKFLNKRNRNRIDDYEDEYFDLRNEHEGIPDSLQDIKNHPFYVLEKDLRANQVLKPGAQQCGFLRLRNKSNSLLKVFPRKDVISCYSARHWYMQGRALKSGAKHLLTHKIKNPVEEDEDEERLYPIGQTEYVIPKQVDADGKIPTNFYGNIDIYKPWMIPIGCCLVENPNSIKAASFLRVPFAKAVTGFKFESGRRVKPKVTGVVVENEYVDALVAVIENIEECNDDAARHELELEALNGWSLLLTKLRIKSRLVEEHGAVADEDGRDYSGERDSDLEDHESYTGEDTEMGGFEQGGFLLDSNMDGGFVPEPELQHAESETEQVEHPPVTYGEATLDRAEPSNTEPNEIADEFEQFLQEVGSQSDDDDSFQYESE</sequence>
<reference evidence="10 11" key="1">
    <citation type="journal article" date="2004" name="Nature">
        <title>Genome evolution in yeasts.</title>
        <authorList>
            <consortium name="Genolevures"/>
            <person name="Dujon B."/>
            <person name="Sherman D."/>
            <person name="Fischer G."/>
            <person name="Durrens P."/>
            <person name="Casaregola S."/>
            <person name="Lafontaine I."/>
            <person name="de Montigny J."/>
            <person name="Marck C."/>
            <person name="Neuveglise C."/>
            <person name="Talla E."/>
            <person name="Goffard N."/>
            <person name="Frangeul L."/>
            <person name="Aigle M."/>
            <person name="Anthouard V."/>
            <person name="Babour A."/>
            <person name="Barbe V."/>
            <person name="Barnay S."/>
            <person name="Blanchin S."/>
            <person name="Beckerich J.M."/>
            <person name="Beyne E."/>
            <person name="Bleykasten C."/>
            <person name="Boisrame A."/>
            <person name="Boyer J."/>
            <person name="Cattolico L."/>
            <person name="Confanioleri F."/>
            <person name="de Daruvar A."/>
            <person name="Despons L."/>
            <person name="Fabre E."/>
            <person name="Fairhead C."/>
            <person name="Ferry-Dumazet H."/>
            <person name="Groppi A."/>
            <person name="Hantraye F."/>
            <person name="Hennequin C."/>
            <person name="Jauniaux N."/>
            <person name="Joyet P."/>
            <person name="Kachouri R."/>
            <person name="Kerrest A."/>
            <person name="Koszul R."/>
            <person name="Lemaire M."/>
            <person name="Lesur I."/>
            <person name="Ma L."/>
            <person name="Muller H."/>
            <person name="Nicaud J.M."/>
            <person name="Nikolski M."/>
            <person name="Oztas S."/>
            <person name="Ozier-Kalogeropoulos O."/>
            <person name="Pellenz S."/>
            <person name="Potier S."/>
            <person name="Richard G.F."/>
            <person name="Straub M.L."/>
            <person name="Suleau A."/>
            <person name="Swennene D."/>
            <person name="Tekaia F."/>
            <person name="Wesolowski-Louvel M."/>
            <person name="Westhof E."/>
            <person name="Wirth B."/>
            <person name="Zeniou-Meyer M."/>
            <person name="Zivanovic I."/>
            <person name="Bolotin-Fukuhara M."/>
            <person name="Thierry A."/>
            <person name="Bouchier C."/>
            <person name="Caudron B."/>
            <person name="Scarpelli C."/>
            <person name="Gaillardin C."/>
            <person name="Weissenbach J."/>
            <person name="Wincker P."/>
            <person name="Souciet J.L."/>
        </authorList>
    </citation>
    <scope>NUCLEOTIDE SEQUENCE [LARGE SCALE GENOMIC DNA]</scope>
    <source>
        <strain evidence="11">ATCC 8585 / CBS 2359 / DSM 70799 / NBRC 1267 / NRRL Y-1140 / WM37</strain>
    </source>
</reference>
<dbReference type="Gene3D" id="3.30.60.290">
    <property type="entry name" value="Rad4, beta-hairpin domain BHD2"/>
    <property type="match status" value="1"/>
</dbReference>
<feature type="compositionally biased region" description="Basic and acidic residues" evidence="6">
    <location>
        <begin position="705"/>
        <end position="717"/>
    </location>
</feature>
<dbReference type="InterPro" id="IPR038765">
    <property type="entry name" value="Papain-like_cys_pep_sf"/>
</dbReference>
<dbReference type="PANTHER" id="PTHR12135">
    <property type="entry name" value="DNA REPAIR PROTEIN XP-C / RAD4"/>
    <property type="match status" value="1"/>
</dbReference>
<dbReference type="eggNOG" id="KOG2179">
    <property type="taxonomic scope" value="Eukaryota"/>
</dbReference>
<evidence type="ECO:0000256" key="2">
    <source>
        <dbReference type="ARBA" id="ARBA00009525"/>
    </source>
</evidence>
<gene>
    <name evidence="10" type="ORF">KLLA0_F14465g</name>
</gene>
<evidence type="ECO:0000256" key="6">
    <source>
        <dbReference type="SAM" id="MobiDB-lite"/>
    </source>
</evidence>
<dbReference type="EMBL" id="CR382126">
    <property type="protein sequence ID" value="CAG98438.1"/>
    <property type="molecule type" value="Genomic_DNA"/>
</dbReference>